<comment type="similarity">
    <text evidence="1">Belongs to the jacalin lectin family.</text>
</comment>
<dbReference type="FunFam" id="2.100.10.30:FF:000001">
    <property type="entry name" value="Jacalin-related lectin 33"/>
    <property type="match status" value="1"/>
</dbReference>
<dbReference type="Proteomes" id="UP001152561">
    <property type="component" value="Unassembled WGS sequence"/>
</dbReference>
<keyword evidence="5" id="KW-1185">Reference proteome</keyword>
<protein>
    <recommendedName>
        <fullName evidence="3">Jacalin-type lectin domain-containing protein</fullName>
    </recommendedName>
</protein>
<dbReference type="InterPro" id="IPR001229">
    <property type="entry name" value="Jacalin-like_lectin_dom"/>
</dbReference>
<dbReference type="InterPro" id="IPR036404">
    <property type="entry name" value="Jacalin-like_lectin_dom_sf"/>
</dbReference>
<dbReference type="SMART" id="SM00915">
    <property type="entry name" value="Jacalin"/>
    <property type="match status" value="1"/>
</dbReference>
<dbReference type="AlphaFoldDB" id="A0A9Q1M6Z1"/>
<evidence type="ECO:0000313" key="5">
    <source>
        <dbReference type="Proteomes" id="UP001152561"/>
    </source>
</evidence>
<evidence type="ECO:0000256" key="1">
    <source>
        <dbReference type="ARBA" id="ARBA00006568"/>
    </source>
</evidence>
<evidence type="ECO:0000259" key="3">
    <source>
        <dbReference type="PROSITE" id="PS51752"/>
    </source>
</evidence>
<keyword evidence="2" id="KW-0430">Lectin</keyword>
<accession>A0A9Q1M6Z1</accession>
<comment type="caution">
    <text evidence="4">The sequence shown here is derived from an EMBL/GenBank/DDBJ whole genome shotgun (WGS) entry which is preliminary data.</text>
</comment>
<reference evidence="5" key="1">
    <citation type="journal article" date="2023" name="Proc. Natl. Acad. Sci. U.S.A.">
        <title>Genomic and structural basis for evolution of tropane alkaloid biosynthesis.</title>
        <authorList>
            <person name="Wanga Y.-J."/>
            <person name="Taina T."/>
            <person name="Yua J.-Y."/>
            <person name="Lia J."/>
            <person name="Xua B."/>
            <person name="Chenc J."/>
            <person name="D'Auriad J.C."/>
            <person name="Huanga J.-P."/>
            <person name="Huanga S.-X."/>
        </authorList>
    </citation>
    <scope>NUCLEOTIDE SEQUENCE [LARGE SCALE GENOMIC DNA]</scope>
    <source>
        <strain evidence="5">cv. KIB-2019</strain>
    </source>
</reference>
<dbReference type="Pfam" id="PF01419">
    <property type="entry name" value="Jacalin"/>
    <property type="match status" value="1"/>
</dbReference>
<feature type="domain" description="Jacalin-type lectin" evidence="3">
    <location>
        <begin position="16"/>
        <end position="158"/>
    </location>
</feature>
<dbReference type="SUPFAM" id="SSF51101">
    <property type="entry name" value="Mannose-binding lectins"/>
    <property type="match status" value="1"/>
</dbReference>
<evidence type="ECO:0000256" key="2">
    <source>
        <dbReference type="ARBA" id="ARBA00022734"/>
    </source>
</evidence>
<dbReference type="Gene3D" id="2.100.10.30">
    <property type="entry name" value="Jacalin-like lectin domain"/>
    <property type="match status" value="1"/>
</dbReference>
<evidence type="ECO:0000313" key="4">
    <source>
        <dbReference type="EMBL" id="KAJ8553294.1"/>
    </source>
</evidence>
<dbReference type="CDD" id="cd09612">
    <property type="entry name" value="Jacalin"/>
    <property type="match status" value="1"/>
</dbReference>
<dbReference type="PROSITE" id="PS51752">
    <property type="entry name" value="JACALIN_LECTIN"/>
    <property type="match status" value="1"/>
</dbReference>
<dbReference type="PANTHER" id="PTHR47293:SF15">
    <property type="entry name" value="JACALIN-RELATED LECTIN 19"/>
    <property type="match status" value="1"/>
</dbReference>
<name>A0A9Q1M6Z1_9SOLA</name>
<dbReference type="OrthoDB" id="1901752at2759"/>
<dbReference type="PANTHER" id="PTHR47293">
    <property type="entry name" value="JACALIN-RELATED LECTIN 3"/>
    <property type="match status" value="1"/>
</dbReference>
<proteinExistence type="inferred from homology"/>
<organism evidence="4 5">
    <name type="scientific">Anisodus acutangulus</name>
    <dbReference type="NCBI Taxonomy" id="402998"/>
    <lineage>
        <taxon>Eukaryota</taxon>
        <taxon>Viridiplantae</taxon>
        <taxon>Streptophyta</taxon>
        <taxon>Embryophyta</taxon>
        <taxon>Tracheophyta</taxon>
        <taxon>Spermatophyta</taxon>
        <taxon>Magnoliopsida</taxon>
        <taxon>eudicotyledons</taxon>
        <taxon>Gunneridae</taxon>
        <taxon>Pentapetalae</taxon>
        <taxon>asterids</taxon>
        <taxon>lamiids</taxon>
        <taxon>Solanales</taxon>
        <taxon>Solanaceae</taxon>
        <taxon>Solanoideae</taxon>
        <taxon>Hyoscyameae</taxon>
        <taxon>Anisodus</taxon>
    </lineage>
</organism>
<dbReference type="InterPro" id="IPR033734">
    <property type="entry name" value="Jacalin-like_lectin_dom_plant"/>
</dbReference>
<dbReference type="GO" id="GO:0030246">
    <property type="term" value="F:carbohydrate binding"/>
    <property type="evidence" value="ECO:0007669"/>
    <property type="project" value="UniProtKB-KW"/>
</dbReference>
<gene>
    <name evidence="4" type="ORF">K7X08_023972</name>
</gene>
<sequence length="205" mass="22543">MDTKVEKDQGDELKKRIAIGAWGGHGGSQWDDGSFTGVREITLVYSLCIDSITVVYDQNGKPYRAEKHGGVGGSKTAQIKLQFPEEYLTSVSGYYSPVVYGGTPVIRSLTFSSNKRKFGPFGVEGGTPFSMPMEGGQIVGFKGRSGWYLDAIGFYIAKVKTTTVLQKAQQRLMKLASSVSMNYGYGDETKKYSYYYKPSVPKNEA</sequence>
<dbReference type="EMBL" id="JAJAGQ010000009">
    <property type="protein sequence ID" value="KAJ8553294.1"/>
    <property type="molecule type" value="Genomic_DNA"/>
</dbReference>